<protein>
    <submittedName>
        <fullName evidence="1">Uncharacterized protein</fullName>
    </submittedName>
</protein>
<dbReference type="RefSeq" id="WP_250061091.1">
    <property type="nucleotide sequence ID" value="NZ_JAIKTS010000001.1"/>
</dbReference>
<comment type="caution">
    <text evidence="1">The sequence shown here is derived from an EMBL/GenBank/DDBJ whole genome shotgun (WGS) entry which is preliminary data.</text>
</comment>
<gene>
    <name evidence="1" type="ORF">K5L01_00935</name>
</gene>
<evidence type="ECO:0000313" key="1">
    <source>
        <dbReference type="EMBL" id="MCL7713223.1"/>
    </source>
</evidence>
<reference evidence="1 2" key="1">
    <citation type="submission" date="2021-08" db="EMBL/GenBank/DDBJ databases">
        <title>Novel members of of the genus Stenotrophomonas from differernt environment.</title>
        <authorList>
            <person name="Deng Y."/>
        </authorList>
    </citation>
    <scope>NUCLEOTIDE SEQUENCE [LARGE SCALE GENOMIC DNA]</scope>
    <source>
        <strain evidence="1 2">CPCC 101365</strain>
    </source>
</reference>
<dbReference type="EMBL" id="JAIKTS010000001">
    <property type="protein sequence ID" value="MCL7713223.1"/>
    <property type="molecule type" value="Genomic_DNA"/>
</dbReference>
<sequence>MKNTLKAYCLMTYLDRHPMAEASIGARIRIAALLLQKTEDAIERHGVADWEKILHIVHKEVRPLARYDLETDQLAKKRAETHCEKQKEDCDA</sequence>
<keyword evidence="2" id="KW-1185">Reference proteome</keyword>
<organism evidence="1 2">
    <name type="scientific">Stenotrophomonas mori</name>
    <dbReference type="NCBI Taxonomy" id="2871096"/>
    <lineage>
        <taxon>Bacteria</taxon>
        <taxon>Pseudomonadati</taxon>
        <taxon>Pseudomonadota</taxon>
        <taxon>Gammaproteobacteria</taxon>
        <taxon>Lysobacterales</taxon>
        <taxon>Lysobacteraceae</taxon>
        <taxon>Stenotrophomonas</taxon>
    </lineage>
</organism>
<evidence type="ECO:0000313" key="2">
    <source>
        <dbReference type="Proteomes" id="UP001431235"/>
    </source>
</evidence>
<accession>A0ABT0SD29</accession>
<dbReference type="Proteomes" id="UP001431235">
    <property type="component" value="Unassembled WGS sequence"/>
</dbReference>
<proteinExistence type="predicted"/>
<name>A0ABT0SD29_9GAMM</name>